<evidence type="ECO:0000256" key="1">
    <source>
        <dbReference type="SAM" id="SignalP"/>
    </source>
</evidence>
<reference evidence="2" key="1">
    <citation type="submission" date="2022-04" db="EMBL/GenBank/DDBJ databases">
        <title>Mucilaginibacter sp. RS28 isolated from freshwater.</title>
        <authorList>
            <person name="Ko S.-R."/>
        </authorList>
    </citation>
    <scope>NUCLEOTIDE SEQUENCE</scope>
    <source>
        <strain evidence="2">RS28</strain>
    </source>
</reference>
<keyword evidence="2" id="KW-0378">Hydrolase</keyword>
<dbReference type="Proteomes" id="UP001139450">
    <property type="component" value="Unassembled WGS sequence"/>
</dbReference>
<sequence length="225" mass="25778">MKPFILAAALLLMAIQTTFGQSLKGTVVETGSNNRLPEAFIRNMTNKQIALTDDKGNFEIPAQTGNTLIISSPGYVSDTLYLVDLKTRQIQLTTQSIALREVNITASRNFDPRSEYRQVYQNAKVYALSPSTWFGKDAKNARRLKHYFEREAQERRVDSAFSRAYVGSIIPLKGQELDDFLLMYRPSYEFLRNNNGPSMAVYINDSYRKYMALPPEKRKPQRLMQ</sequence>
<dbReference type="InterPro" id="IPR008969">
    <property type="entry name" value="CarboxyPept-like_regulatory"/>
</dbReference>
<feature type="signal peptide" evidence="1">
    <location>
        <begin position="1"/>
        <end position="20"/>
    </location>
</feature>
<dbReference type="Pfam" id="PF13715">
    <property type="entry name" value="CarbopepD_reg_2"/>
    <property type="match status" value="1"/>
</dbReference>
<evidence type="ECO:0000313" key="3">
    <source>
        <dbReference type="Proteomes" id="UP001139450"/>
    </source>
</evidence>
<accession>A0A9X2BBC4</accession>
<gene>
    <name evidence="2" type="ORF">MUY27_18170</name>
</gene>
<name>A0A9X2BBC4_9SPHI</name>
<keyword evidence="1" id="KW-0732">Signal</keyword>
<evidence type="ECO:0000313" key="2">
    <source>
        <dbReference type="EMBL" id="MCJ8211650.1"/>
    </source>
</evidence>
<dbReference type="RefSeq" id="WP_245132447.1">
    <property type="nucleotide sequence ID" value="NZ_JALJEJ010000011.1"/>
</dbReference>
<organism evidence="2 3">
    <name type="scientific">Mucilaginibacter straminoryzae</name>
    <dbReference type="NCBI Taxonomy" id="2932774"/>
    <lineage>
        <taxon>Bacteria</taxon>
        <taxon>Pseudomonadati</taxon>
        <taxon>Bacteroidota</taxon>
        <taxon>Sphingobacteriia</taxon>
        <taxon>Sphingobacteriales</taxon>
        <taxon>Sphingobacteriaceae</taxon>
        <taxon>Mucilaginibacter</taxon>
    </lineage>
</organism>
<dbReference type="AlphaFoldDB" id="A0A9X2BBC4"/>
<proteinExistence type="predicted"/>
<dbReference type="GO" id="GO:0004180">
    <property type="term" value="F:carboxypeptidase activity"/>
    <property type="evidence" value="ECO:0007669"/>
    <property type="project" value="UniProtKB-KW"/>
</dbReference>
<comment type="caution">
    <text evidence="2">The sequence shown here is derived from an EMBL/GenBank/DDBJ whole genome shotgun (WGS) entry which is preliminary data.</text>
</comment>
<keyword evidence="2" id="KW-0121">Carboxypeptidase</keyword>
<protein>
    <submittedName>
        <fullName evidence="2">Carboxypeptidase-like regulatory domain-containing protein</fullName>
    </submittedName>
</protein>
<keyword evidence="3" id="KW-1185">Reference proteome</keyword>
<feature type="chain" id="PRO_5040860299" evidence="1">
    <location>
        <begin position="21"/>
        <end position="225"/>
    </location>
</feature>
<keyword evidence="2" id="KW-0645">Protease</keyword>
<dbReference type="SUPFAM" id="SSF49464">
    <property type="entry name" value="Carboxypeptidase regulatory domain-like"/>
    <property type="match status" value="1"/>
</dbReference>
<dbReference type="EMBL" id="JALJEJ010000011">
    <property type="protein sequence ID" value="MCJ8211650.1"/>
    <property type="molecule type" value="Genomic_DNA"/>
</dbReference>